<reference evidence="1" key="1">
    <citation type="submission" date="2014-09" db="EMBL/GenBank/DDBJ databases">
        <authorList>
            <person name="Magalhaes I.L.F."/>
            <person name="Oliveira U."/>
            <person name="Santos F.R."/>
            <person name="Vidigal T.H.D.A."/>
            <person name="Brescovit A.D."/>
            <person name="Santos A.J."/>
        </authorList>
    </citation>
    <scope>NUCLEOTIDE SEQUENCE</scope>
    <source>
        <tissue evidence="1">Shoot tissue taken approximately 20 cm above the soil surface</tissue>
    </source>
</reference>
<evidence type="ECO:0000313" key="1">
    <source>
        <dbReference type="EMBL" id="JAD20921.1"/>
    </source>
</evidence>
<organism evidence="1">
    <name type="scientific">Arundo donax</name>
    <name type="common">Giant reed</name>
    <name type="synonym">Donax arundinaceus</name>
    <dbReference type="NCBI Taxonomy" id="35708"/>
    <lineage>
        <taxon>Eukaryota</taxon>
        <taxon>Viridiplantae</taxon>
        <taxon>Streptophyta</taxon>
        <taxon>Embryophyta</taxon>
        <taxon>Tracheophyta</taxon>
        <taxon>Spermatophyta</taxon>
        <taxon>Magnoliopsida</taxon>
        <taxon>Liliopsida</taxon>
        <taxon>Poales</taxon>
        <taxon>Poaceae</taxon>
        <taxon>PACMAD clade</taxon>
        <taxon>Arundinoideae</taxon>
        <taxon>Arundineae</taxon>
        <taxon>Arundo</taxon>
    </lineage>
</organism>
<accession>A0A0A8Y3N1</accession>
<name>A0A0A8Y3N1_ARUDO</name>
<sequence length="29" mass="3628">MKDRLLRQLKKDKWWSIIVSTQLLNRNML</sequence>
<dbReference type="AlphaFoldDB" id="A0A0A8Y3N1"/>
<proteinExistence type="predicted"/>
<reference evidence="1" key="2">
    <citation type="journal article" date="2015" name="Data Brief">
        <title>Shoot transcriptome of the giant reed, Arundo donax.</title>
        <authorList>
            <person name="Barrero R.A."/>
            <person name="Guerrero F.D."/>
            <person name="Moolhuijzen P."/>
            <person name="Goolsby J.A."/>
            <person name="Tidwell J."/>
            <person name="Bellgard S.E."/>
            <person name="Bellgard M.I."/>
        </authorList>
    </citation>
    <scope>NUCLEOTIDE SEQUENCE</scope>
    <source>
        <tissue evidence="1">Shoot tissue taken approximately 20 cm above the soil surface</tissue>
    </source>
</reference>
<dbReference type="EMBL" id="GBRH01276974">
    <property type="protein sequence ID" value="JAD20921.1"/>
    <property type="molecule type" value="Transcribed_RNA"/>
</dbReference>
<protein>
    <submittedName>
        <fullName evidence="1">Uncharacterized protein</fullName>
    </submittedName>
</protein>